<dbReference type="CDD" id="cd19049">
    <property type="entry name" value="LGIC_TM_anion"/>
    <property type="match status" value="1"/>
</dbReference>
<keyword evidence="10 11" id="KW-0407">Ion channel</keyword>
<dbReference type="InterPro" id="IPR018000">
    <property type="entry name" value="Neurotransmitter_ion_chnl_CS"/>
</dbReference>
<dbReference type="PANTHER" id="PTHR18945">
    <property type="entry name" value="NEUROTRANSMITTER GATED ION CHANNEL"/>
    <property type="match status" value="1"/>
</dbReference>
<evidence type="ECO:0000256" key="8">
    <source>
        <dbReference type="ARBA" id="ARBA00023065"/>
    </source>
</evidence>
<dbReference type="SUPFAM" id="SSF63712">
    <property type="entry name" value="Nicotinic receptor ligand binding domain-like"/>
    <property type="match status" value="1"/>
</dbReference>
<dbReference type="PRINTS" id="PR00252">
    <property type="entry name" value="NRIONCHANNEL"/>
</dbReference>
<dbReference type="EMBL" id="CALNXI010003214">
    <property type="protein sequence ID" value="CAH3192545.1"/>
    <property type="molecule type" value="Genomic_DNA"/>
</dbReference>
<keyword evidence="15" id="KW-1185">Reference proteome</keyword>
<feature type="transmembrane region" description="Helical" evidence="11">
    <location>
        <begin position="315"/>
        <end position="335"/>
    </location>
</feature>
<dbReference type="PROSITE" id="PS00236">
    <property type="entry name" value="NEUROTR_ION_CHANNEL"/>
    <property type="match status" value="1"/>
</dbReference>
<dbReference type="InterPro" id="IPR006201">
    <property type="entry name" value="Neur_channel"/>
</dbReference>
<dbReference type="InterPro" id="IPR006202">
    <property type="entry name" value="Neur_chan_lig-bd"/>
</dbReference>
<dbReference type="PRINTS" id="PR00253">
    <property type="entry name" value="GABAARECEPTR"/>
</dbReference>
<evidence type="ECO:0000313" key="14">
    <source>
        <dbReference type="EMBL" id="CAH3192545.1"/>
    </source>
</evidence>
<keyword evidence="9 11" id="KW-0472">Membrane</keyword>
<accession>A0ABN8SNR6</accession>
<comment type="similarity">
    <text evidence="11">Belongs to the ligand-gated ion channel (TC 1.A.9) family.</text>
</comment>
<keyword evidence="7 11" id="KW-1133">Transmembrane helix</keyword>
<dbReference type="Pfam" id="PF02932">
    <property type="entry name" value="Neur_chan_memb"/>
    <property type="match status" value="1"/>
</dbReference>
<evidence type="ECO:0000313" key="15">
    <source>
        <dbReference type="Proteomes" id="UP001159427"/>
    </source>
</evidence>
<evidence type="ECO:0000256" key="3">
    <source>
        <dbReference type="ARBA" id="ARBA00022448"/>
    </source>
</evidence>
<evidence type="ECO:0000256" key="4">
    <source>
        <dbReference type="ARBA" id="ARBA00022475"/>
    </source>
</evidence>
<dbReference type="Proteomes" id="UP001159427">
    <property type="component" value="Unassembled WGS sequence"/>
</dbReference>
<keyword evidence="5 11" id="KW-0812">Transmembrane</keyword>
<comment type="subcellular location">
    <subcellularLocation>
        <location evidence="2">Cell membrane</location>
    </subcellularLocation>
    <subcellularLocation>
        <location evidence="1">Membrane</location>
        <topology evidence="1">Multi-pass membrane protein</topology>
    </subcellularLocation>
</comment>
<feature type="chain" id="PRO_5044955599" evidence="11">
    <location>
        <begin position="25"/>
        <end position="446"/>
    </location>
</feature>
<dbReference type="SUPFAM" id="SSF90112">
    <property type="entry name" value="Neurotransmitter-gated ion-channel transmembrane pore"/>
    <property type="match status" value="1"/>
</dbReference>
<name>A0ABN8SNR6_9CNID</name>
<evidence type="ECO:0000256" key="7">
    <source>
        <dbReference type="ARBA" id="ARBA00022989"/>
    </source>
</evidence>
<evidence type="ECO:0000256" key="10">
    <source>
        <dbReference type="ARBA" id="ARBA00023303"/>
    </source>
</evidence>
<keyword evidence="6 11" id="KW-0732">Signal</keyword>
<organism evidence="14 15">
    <name type="scientific">Porites evermanni</name>
    <dbReference type="NCBI Taxonomy" id="104178"/>
    <lineage>
        <taxon>Eukaryota</taxon>
        <taxon>Metazoa</taxon>
        <taxon>Cnidaria</taxon>
        <taxon>Anthozoa</taxon>
        <taxon>Hexacorallia</taxon>
        <taxon>Scleractinia</taxon>
        <taxon>Fungiina</taxon>
        <taxon>Poritidae</taxon>
        <taxon>Porites</taxon>
    </lineage>
</organism>
<dbReference type="InterPro" id="IPR036719">
    <property type="entry name" value="Neuro-gated_channel_TM_sf"/>
</dbReference>
<comment type="caution">
    <text evidence="14">The sequence shown here is derived from an EMBL/GenBank/DDBJ whole genome shotgun (WGS) entry which is preliminary data.</text>
</comment>
<dbReference type="Pfam" id="PF02931">
    <property type="entry name" value="Neur_chan_LBD"/>
    <property type="match status" value="1"/>
</dbReference>
<feature type="transmembrane region" description="Helical" evidence="11">
    <location>
        <begin position="283"/>
        <end position="303"/>
    </location>
</feature>
<evidence type="ECO:0000259" key="13">
    <source>
        <dbReference type="Pfam" id="PF02932"/>
    </source>
</evidence>
<dbReference type="InterPro" id="IPR036734">
    <property type="entry name" value="Neur_chan_lig-bd_sf"/>
</dbReference>
<evidence type="ECO:0000256" key="9">
    <source>
        <dbReference type="ARBA" id="ARBA00023136"/>
    </source>
</evidence>
<dbReference type="InterPro" id="IPR006029">
    <property type="entry name" value="Neurotrans-gated_channel_TM"/>
</dbReference>
<dbReference type="InterPro" id="IPR038050">
    <property type="entry name" value="Neuro_actylchol_rec"/>
</dbReference>
<feature type="signal peptide" evidence="11">
    <location>
        <begin position="1"/>
        <end position="24"/>
    </location>
</feature>
<evidence type="ECO:0000256" key="5">
    <source>
        <dbReference type="ARBA" id="ARBA00022692"/>
    </source>
</evidence>
<feature type="domain" description="Neurotransmitter-gated ion-channel ligand-binding" evidence="12">
    <location>
        <begin position="41"/>
        <end position="250"/>
    </location>
</feature>
<feature type="transmembrane region" description="Helical" evidence="11">
    <location>
        <begin position="250"/>
        <end position="271"/>
    </location>
</feature>
<proteinExistence type="inferred from homology"/>
<feature type="domain" description="Neurotransmitter-gated ion-channel transmembrane" evidence="13">
    <location>
        <begin position="258"/>
        <end position="353"/>
    </location>
</feature>
<dbReference type="CDD" id="cd18990">
    <property type="entry name" value="LGIC_ECD_GABAAR"/>
    <property type="match status" value="1"/>
</dbReference>
<keyword evidence="8 11" id="KW-0406">Ion transport</keyword>
<dbReference type="Gene3D" id="2.70.170.10">
    <property type="entry name" value="Neurotransmitter-gated ion-channel ligand-binding domain"/>
    <property type="match status" value="1"/>
</dbReference>
<keyword evidence="4" id="KW-1003">Cell membrane</keyword>
<keyword evidence="3 11" id="KW-0813">Transport</keyword>
<feature type="transmembrane region" description="Helical" evidence="11">
    <location>
        <begin position="427"/>
        <end position="444"/>
    </location>
</feature>
<sequence length="446" mass="51908">MAFSLFAARWLMLILLLPIRLLFSHFSEDATVPRVEAANASEILDRYLRCYDNRTRPNVTGNPDIIYVSMAIKAFSEIKESNMASQKLSFYFQEFQVFVYFRQYWTDKRLAHGTEATLMLGGTDVNRIWLPDTYINNANDHEVFQDNQLVLIDKKGQIVYFAYARIAAACQMKLVKFPMDVQQCHLTLESFQHTIVQMDFRWKEDHPITLLNKELAEFDVVKVEMKSKNVTYISGKYKNLVAAFTFHRRMGFYFIQFYIPCIVMVSLSWISFWMDQYCIGERLSLGITTILTIVFLLGSSNSTMPRVSYAKAIDWYLMGSFIFVFSTLVTDLLIYRLRSKEEEKDKDREEEMKPQNNKIVFQCKHGFKPNYIADSNGHVHLVTYQENRDEESAGYFDKLRKCCLAGTQSSSGQKTDLGKLTNKCCRYLYPISFAIFNLGYWLALSA</sequence>
<dbReference type="InterPro" id="IPR006028">
    <property type="entry name" value="GABAA/Glycine_rcpt"/>
</dbReference>
<evidence type="ECO:0000256" key="6">
    <source>
        <dbReference type="ARBA" id="ARBA00022729"/>
    </source>
</evidence>
<evidence type="ECO:0000256" key="2">
    <source>
        <dbReference type="ARBA" id="ARBA00004236"/>
    </source>
</evidence>
<evidence type="ECO:0000256" key="11">
    <source>
        <dbReference type="RuleBase" id="RU000687"/>
    </source>
</evidence>
<evidence type="ECO:0000256" key="1">
    <source>
        <dbReference type="ARBA" id="ARBA00004141"/>
    </source>
</evidence>
<gene>
    <name evidence="14" type="ORF">PEVE_00024113</name>
</gene>
<reference evidence="14 15" key="1">
    <citation type="submission" date="2022-05" db="EMBL/GenBank/DDBJ databases">
        <authorList>
            <consortium name="Genoscope - CEA"/>
            <person name="William W."/>
        </authorList>
    </citation>
    <scope>NUCLEOTIDE SEQUENCE [LARGE SCALE GENOMIC DNA]</scope>
</reference>
<dbReference type="Gene3D" id="1.20.58.390">
    <property type="entry name" value="Neurotransmitter-gated ion-channel transmembrane domain"/>
    <property type="match status" value="1"/>
</dbReference>
<protein>
    <submittedName>
        <fullName evidence="14">Uncharacterized protein</fullName>
    </submittedName>
</protein>
<evidence type="ECO:0000259" key="12">
    <source>
        <dbReference type="Pfam" id="PF02931"/>
    </source>
</evidence>